<dbReference type="SMART" id="SM00850">
    <property type="entry name" value="LytTR"/>
    <property type="match status" value="1"/>
</dbReference>
<dbReference type="InterPro" id="IPR001789">
    <property type="entry name" value="Sig_transdc_resp-reg_receiver"/>
</dbReference>
<evidence type="ECO:0000259" key="3">
    <source>
        <dbReference type="PROSITE" id="PS50930"/>
    </source>
</evidence>
<dbReference type="Gene3D" id="2.40.50.1020">
    <property type="entry name" value="LytTr DNA-binding domain"/>
    <property type="match status" value="1"/>
</dbReference>
<feature type="domain" description="Response regulatory" evidence="2">
    <location>
        <begin position="4"/>
        <end position="120"/>
    </location>
</feature>
<dbReference type="RefSeq" id="WP_234860910.1">
    <property type="nucleotide sequence ID" value="NZ_JAKEVZ010000004.1"/>
</dbReference>
<evidence type="ECO:0000313" key="5">
    <source>
        <dbReference type="Proteomes" id="UP001201449"/>
    </source>
</evidence>
<dbReference type="GO" id="GO:0003677">
    <property type="term" value="F:DNA binding"/>
    <property type="evidence" value="ECO:0007669"/>
    <property type="project" value="UniProtKB-KW"/>
</dbReference>
<feature type="domain" description="HTH LytTR-type" evidence="3">
    <location>
        <begin position="143"/>
        <end position="215"/>
    </location>
</feature>
<evidence type="ECO:0000256" key="1">
    <source>
        <dbReference type="PROSITE-ProRule" id="PRU00169"/>
    </source>
</evidence>
<feature type="modified residue" description="4-aspartylphosphate" evidence="1">
    <location>
        <position position="55"/>
    </location>
</feature>
<dbReference type="InterPro" id="IPR007492">
    <property type="entry name" value="LytTR_DNA-bd_dom"/>
</dbReference>
<evidence type="ECO:0000313" key="4">
    <source>
        <dbReference type="EMBL" id="MCF1750856.1"/>
    </source>
</evidence>
<dbReference type="Proteomes" id="UP001201449">
    <property type="component" value="Unassembled WGS sequence"/>
</dbReference>
<evidence type="ECO:0000259" key="2">
    <source>
        <dbReference type="PROSITE" id="PS50110"/>
    </source>
</evidence>
<gene>
    <name evidence="4" type="ORF">L0U89_07210</name>
</gene>
<dbReference type="EMBL" id="JAKEVZ010000004">
    <property type="protein sequence ID" value="MCF1750856.1"/>
    <property type="molecule type" value="Genomic_DNA"/>
</dbReference>
<comment type="caution">
    <text evidence="4">The sequence shown here is derived from an EMBL/GenBank/DDBJ whole genome shotgun (WGS) entry which is preliminary data.</text>
</comment>
<dbReference type="SMART" id="SM00448">
    <property type="entry name" value="REC"/>
    <property type="match status" value="1"/>
</dbReference>
<accession>A0ABS9BTD0</accession>
<dbReference type="InterPro" id="IPR011006">
    <property type="entry name" value="CheY-like_superfamily"/>
</dbReference>
<dbReference type="PANTHER" id="PTHR37299">
    <property type="entry name" value="TRANSCRIPTIONAL REGULATOR-RELATED"/>
    <property type="match status" value="1"/>
</dbReference>
<reference evidence="4 5" key="1">
    <citation type="submission" date="2022-01" db="EMBL/GenBank/DDBJ databases">
        <title>Mariniradius saccharolyticus sp. nov., isolated from sediment of a river.</title>
        <authorList>
            <person name="Liu H."/>
        </authorList>
    </citation>
    <scope>NUCLEOTIDE SEQUENCE [LARGE SCALE GENOMIC DNA]</scope>
    <source>
        <strain evidence="4 5">RY-2</strain>
    </source>
</reference>
<keyword evidence="1" id="KW-0597">Phosphoprotein</keyword>
<name>A0ABS9BTD0_9BACT</name>
<dbReference type="InterPro" id="IPR046947">
    <property type="entry name" value="LytR-like"/>
</dbReference>
<proteinExistence type="predicted"/>
<protein>
    <submittedName>
        <fullName evidence="4">LytTR family DNA-binding domain-containing protein</fullName>
    </submittedName>
</protein>
<keyword evidence="5" id="KW-1185">Reference proteome</keyword>
<organism evidence="4 5">
    <name type="scientific">Mariniradius sediminis</name>
    <dbReference type="NCBI Taxonomy" id="2909237"/>
    <lineage>
        <taxon>Bacteria</taxon>
        <taxon>Pseudomonadati</taxon>
        <taxon>Bacteroidota</taxon>
        <taxon>Cytophagia</taxon>
        <taxon>Cytophagales</taxon>
        <taxon>Cyclobacteriaceae</taxon>
        <taxon>Mariniradius</taxon>
    </lineage>
</organism>
<keyword evidence="4" id="KW-0238">DNA-binding</keyword>
<dbReference type="SUPFAM" id="SSF52172">
    <property type="entry name" value="CheY-like"/>
    <property type="match status" value="1"/>
</dbReference>
<dbReference type="PROSITE" id="PS50110">
    <property type="entry name" value="RESPONSE_REGULATORY"/>
    <property type="match status" value="1"/>
</dbReference>
<dbReference type="Gene3D" id="3.40.50.2300">
    <property type="match status" value="1"/>
</dbReference>
<dbReference type="PANTHER" id="PTHR37299:SF1">
    <property type="entry name" value="STAGE 0 SPORULATION PROTEIN A HOMOLOG"/>
    <property type="match status" value="1"/>
</dbReference>
<sequence>MKLRCVAVDDEPLALDLVSKFISQTSFLQLEAKFDNAIQALGYLNQNQTDLVFLDIQMPDLSGMELARILDGKNSGQKPRIIFTTAYNQFAIEGYKVDALDYLLKPFSYEEFLKAATKAYQYFEKLQKPAESIPDLEKNHDYIFLKVEYQLVKVMVKDIAYVEAYKDYVKVHLTNKPNPLLSLTSMKAMEDMLPQQDFMRVHRSYIINLNHIDSVSRNVVNIGDAHITVSDNYKEPFMNFLSRWMS</sequence>
<dbReference type="PROSITE" id="PS50930">
    <property type="entry name" value="HTH_LYTTR"/>
    <property type="match status" value="1"/>
</dbReference>
<dbReference type="Pfam" id="PF00072">
    <property type="entry name" value="Response_reg"/>
    <property type="match status" value="1"/>
</dbReference>
<dbReference type="Pfam" id="PF04397">
    <property type="entry name" value="LytTR"/>
    <property type="match status" value="1"/>
</dbReference>